<dbReference type="KEGG" id="ajp:AMJAP_2379"/>
<gene>
    <name evidence="2" type="ORF">AMJAP_2379</name>
</gene>
<dbReference type="AlphaFoldDB" id="A0A7R6PP74"/>
<dbReference type="SUPFAM" id="SSF48619">
    <property type="entry name" value="Phospholipase A2, PLA2"/>
    <property type="match status" value="1"/>
</dbReference>
<organism evidence="2 3">
    <name type="scientific">Amphritea japonica ATCC BAA-1530</name>
    <dbReference type="NCBI Taxonomy" id="1278309"/>
    <lineage>
        <taxon>Bacteria</taxon>
        <taxon>Pseudomonadati</taxon>
        <taxon>Pseudomonadota</taxon>
        <taxon>Gammaproteobacteria</taxon>
        <taxon>Oceanospirillales</taxon>
        <taxon>Oceanospirillaceae</taxon>
        <taxon>Amphritea</taxon>
    </lineage>
</organism>
<proteinExistence type="predicted"/>
<dbReference type="EMBL" id="AP014545">
    <property type="protein sequence ID" value="BBB26968.1"/>
    <property type="molecule type" value="Genomic_DNA"/>
</dbReference>
<dbReference type="Proteomes" id="UP000595663">
    <property type="component" value="Chromosome"/>
</dbReference>
<dbReference type="GO" id="GO:0004623">
    <property type="term" value="F:phospholipase A2 activity"/>
    <property type="evidence" value="ECO:0007669"/>
    <property type="project" value="InterPro"/>
</dbReference>
<evidence type="ECO:0000256" key="1">
    <source>
        <dbReference type="SAM" id="SignalP"/>
    </source>
</evidence>
<reference evidence="2 3" key="1">
    <citation type="journal article" date="2008" name="Int. J. Syst. Evol. Microbiol.">
        <title>Amphritea japonica sp. nov. and Amphritea balenae sp. nov., isolated from the sediment adjacent to sperm whale carcasses off Kagoshima, Japan.</title>
        <authorList>
            <person name="Miyazaki M."/>
            <person name="Nogi Y."/>
            <person name="Fujiwara Y."/>
            <person name="Kawato M."/>
            <person name="Nagahama T."/>
            <person name="Kubokawa K."/>
            <person name="Horikoshi K."/>
        </authorList>
    </citation>
    <scope>NUCLEOTIDE SEQUENCE [LARGE SCALE GENOMIC DNA]</scope>
    <source>
        <strain evidence="2 3">ATCC BAA-1530</strain>
    </source>
</reference>
<evidence type="ECO:0000313" key="3">
    <source>
        <dbReference type="Proteomes" id="UP000595663"/>
    </source>
</evidence>
<dbReference type="GO" id="GO:0050482">
    <property type="term" value="P:arachidonate secretion"/>
    <property type="evidence" value="ECO:0007669"/>
    <property type="project" value="InterPro"/>
</dbReference>
<feature type="chain" id="PRO_5032926993" description="FAD-binding oxidoreductase" evidence="1">
    <location>
        <begin position="20"/>
        <end position="131"/>
    </location>
</feature>
<accession>A0A7R6PP74</accession>
<evidence type="ECO:0008006" key="4">
    <source>
        <dbReference type="Google" id="ProtNLM"/>
    </source>
</evidence>
<dbReference type="Gene3D" id="1.20.90.10">
    <property type="entry name" value="Phospholipase A2 domain"/>
    <property type="match status" value="1"/>
</dbReference>
<name>A0A7R6PP74_9GAMM</name>
<feature type="signal peptide" evidence="1">
    <location>
        <begin position="1"/>
        <end position="19"/>
    </location>
</feature>
<evidence type="ECO:0000313" key="2">
    <source>
        <dbReference type="EMBL" id="BBB26968.1"/>
    </source>
</evidence>
<dbReference type="InterPro" id="IPR036444">
    <property type="entry name" value="PLipase_A2_dom_sf"/>
</dbReference>
<keyword evidence="3" id="KW-1185">Reference proteome</keyword>
<dbReference type="OrthoDB" id="7855474at2"/>
<dbReference type="GO" id="GO:0006644">
    <property type="term" value="P:phospholipid metabolic process"/>
    <property type="evidence" value="ECO:0007669"/>
    <property type="project" value="InterPro"/>
</dbReference>
<sequence length="131" mass="14596">MKPLLCMMLMCVLSGYTVADTLKPFTTDGCSSFPDGTVHEKTLWKSCCTAHDVSYWKGGTYQQRLEADNALKACVAKVGKPAVAEVMLAGVRVGGSPLWPTEFRWGYGWSYFRWYGELTVEEQGQVETLKP</sequence>
<dbReference type="RefSeq" id="WP_019620235.1">
    <property type="nucleotide sequence ID" value="NZ_AP014545.1"/>
</dbReference>
<protein>
    <recommendedName>
        <fullName evidence="4">FAD-binding oxidoreductase</fullName>
    </recommendedName>
</protein>
<keyword evidence="1" id="KW-0732">Signal</keyword>